<name>A0A426YRC4_ENSVE</name>
<dbReference type="EMBL" id="AMZH03010701">
    <property type="protein sequence ID" value="RRT54245.1"/>
    <property type="molecule type" value="Genomic_DNA"/>
</dbReference>
<proteinExistence type="predicted"/>
<dbReference type="AlphaFoldDB" id="A0A426YRC4"/>
<dbReference type="PANTHER" id="PTHR33240:SF8">
    <property type="entry name" value="OS03G0439900 PROTEIN"/>
    <property type="match status" value="1"/>
</dbReference>
<evidence type="ECO:0000313" key="2">
    <source>
        <dbReference type="EMBL" id="RRT54245.1"/>
    </source>
</evidence>
<feature type="compositionally biased region" description="Basic and acidic residues" evidence="1">
    <location>
        <begin position="21"/>
        <end position="46"/>
    </location>
</feature>
<organism evidence="2 3">
    <name type="scientific">Ensete ventricosum</name>
    <name type="common">Abyssinian banana</name>
    <name type="synonym">Musa ensete</name>
    <dbReference type="NCBI Taxonomy" id="4639"/>
    <lineage>
        <taxon>Eukaryota</taxon>
        <taxon>Viridiplantae</taxon>
        <taxon>Streptophyta</taxon>
        <taxon>Embryophyta</taxon>
        <taxon>Tracheophyta</taxon>
        <taxon>Spermatophyta</taxon>
        <taxon>Magnoliopsida</taxon>
        <taxon>Liliopsida</taxon>
        <taxon>Zingiberales</taxon>
        <taxon>Musaceae</taxon>
        <taxon>Ensete</taxon>
    </lineage>
</organism>
<reference evidence="2 3" key="1">
    <citation type="journal article" date="2014" name="Agronomy (Basel)">
        <title>A Draft Genome Sequence for Ensete ventricosum, the Drought-Tolerant Tree Against Hunger.</title>
        <authorList>
            <person name="Harrison J."/>
            <person name="Moore K.A."/>
            <person name="Paszkiewicz K."/>
            <person name="Jones T."/>
            <person name="Grant M."/>
            <person name="Ambacheew D."/>
            <person name="Muzemil S."/>
            <person name="Studholme D.J."/>
        </authorList>
    </citation>
    <scope>NUCLEOTIDE SEQUENCE [LARGE SCALE GENOMIC DNA]</scope>
</reference>
<feature type="region of interest" description="Disordered" evidence="1">
    <location>
        <begin position="21"/>
        <end position="60"/>
    </location>
</feature>
<comment type="caution">
    <text evidence="2">The sequence shown here is derived from an EMBL/GenBank/DDBJ whole genome shotgun (WGS) entry which is preliminary data.</text>
</comment>
<dbReference type="PANTHER" id="PTHR33240">
    <property type="entry name" value="OS08G0508500 PROTEIN"/>
    <property type="match status" value="1"/>
</dbReference>
<protein>
    <submittedName>
        <fullName evidence="2">Uncharacterized protein</fullName>
    </submittedName>
</protein>
<evidence type="ECO:0000313" key="3">
    <source>
        <dbReference type="Proteomes" id="UP000287651"/>
    </source>
</evidence>
<accession>A0A426YRC4</accession>
<dbReference type="Proteomes" id="UP000287651">
    <property type="component" value="Unassembled WGS sequence"/>
</dbReference>
<evidence type="ECO:0000256" key="1">
    <source>
        <dbReference type="SAM" id="MobiDB-lite"/>
    </source>
</evidence>
<sequence>MLQRANQYTIAKALVAGKWEDHKRPHVEKPRGQSLEPSRRRLDRSKSSYPRPPLLPLSTTKTKNFLQIKETRLLGMPNPMKTPRELRDRIEELTCKGYLRRYVKRSRELPSIPHPHGSIEKQINVIIGRPMSGGDSVLGRKAYARAIMEKRPRQKDEPKIAFKVGETKYPEHDDALVVSVHIANAQVKMVMINTRTLANVLYFNAFQKLGLTTANMSPMSSTLMSLQVTPSSLLG</sequence>
<gene>
    <name evidence="2" type="ORF">B296_00049301</name>
</gene>